<dbReference type="PROSITE" id="PS50966">
    <property type="entry name" value="ZF_SWIM"/>
    <property type="match status" value="1"/>
</dbReference>
<organism evidence="4 5">
    <name type="scientific">Frankliniella fusca</name>
    <dbReference type="NCBI Taxonomy" id="407009"/>
    <lineage>
        <taxon>Eukaryota</taxon>
        <taxon>Metazoa</taxon>
        <taxon>Ecdysozoa</taxon>
        <taxon>Arthropoda</taxon>
        <taxon>Hexapoda</taxon>
        <taxon>Insecta</taxon>
        <taxon>Pterygota</taxon>
        <taxon>Neoptera</taxon>
        <taxon>Paraneoptera</taxon>
        <taxon>Thysanoptera</taxon>
        <taxon>Terebrantia</taxon>
        <taxon>Thripoidea</taxon>
        <taxon>Thripidae</taxon>
        <taxon>Frankliniella</taxon>
    </lineage>
</organism>
<dbReference type="AlphaFoldDB" id="A0AAE1LSS5"/>
<dbReference type="Pfam" id="PF04434">
    <property type="entry name" value="SWIM"/>
    <property type="match status" value="1"/>
</dbReference>
<evidence type="ECO:0000313" key="5">
    <source>
        <dbReference type="Proteomes" id="UP001219518"/>
    </source>
</evidence>
<feature type="region of interest" description="Disordered" evidence="2">
    <location>
        <begin position="24"/>
        <end position="87"/>
    </location>
</feature>
<reference evidence="4" key="1">
    <citation type="submission" date="2021-07" db="EMBL/GenBank/DDBJ databases">
        <authorList>
            <person name="Catto M.A."/>
            <person name="Jacobson A."/>
            <person name="Kennedy G."/>
            <person name="Labadie P."/>
            <person name="Hunt B.G."/>
            <person name="Srinivasan R."/>
        </authorList>
    </citation>
    <scope>NUCLEOTIDE SEQUENCE</scope>
    <source>
        <strain evidence="4">PL_HMW_Pooled</strain>
        <tissue evidence="4">Head</tissue>
    </source>
</reference>
<keyword evidence="5" id="KW-1185">Reference proteome</keyword>
<dbReference type="Proteomes" id="UP001219518">
    <property type="component" value="Unassembled WGS sequence"/>
</dbReference>
<accession>A0AAE1LSS5</accession>
<dbReference type="EMBL" id="JAHWGI010001421">
    <property type="protein sequence ID" value="KAK3931281.1"/>
    <property type="molecule type" value="Genomic_DNA"/>
</dbReference>
<proteinExistence type="predicted"/>
<reference evidence="4" key="2">
    <citation type="journal article" date="2023" name="BMC Genomics">
        <title>Pest status, molecular evolution, and epigenetic factors derived from the genome assembly of Frankliniella fusca, a thysanopteran phytovirus vector.</title>
        <authorList>
            <person name="Catto M.A."/>
            <person name="Labadie P.E."/>
            <person name="Jacobson A.L."/>
            <person name="Kennedy G.G."/>
            <person name="Srinivasan R."/>
            <person name="Hunt B.G."/>
        </authorList>
    </citation>
    <scope>NUCLEOTIDE SEQUENCE</scope>
    <source>
        <strain evidence="4">PL_HMW_Pooled</strain>
    </source>
</reference>
<comment type="caution">
    <text evidence="4">The sequence shown here is derived from an EMBL/GenBank/DDBJ whole genome shotgun (WGS) entry which is preliminary data.</text>
</comment>
<feature type="compositionally biased region" description="Basic and acidic residues" evidence="2">
    <location>
        <begin position="40"/>
        <end position="52"/>
    </location>
</feature>
<evidence type="ECO:0000256" key="1">
    <source>
        <dbReference type="PROSITE-ProRule" id="PRU00325"/>
    </source>
</evidence>
<gene>
    <name evidence="4" type="ORF">KUF71_025541</name>
</gene>
<evidence type="ECO:0000256" key="2">
    <source>
        <dbReference type="SAM" id="MobiDB-lite"/>
    </source>
</evidence>
<keyword evidence="1" id="KW-0863">Zinc-finger</keyword>
<dbReference type="GO" id="GO:0008270">
    <property type="term" value="F:zinc ion binding"/>
    <property type="evidence" value="ECO:0007669"/>
    <property type="project" value="UniProtKB-KW"/>
</dbReference>
<name>A0AAE1LSS5_9NEOP</name>
<sequence>LYLISESARKLQSAFEGVNLPVVKPKGRPKGSRKTVSYKLKSDNPSKKEKPRGAMSTPFEIAMKGRQMRGSQIKDSDVTENSDGSWTVTSQSDKNVVYTVTTETCTCPDWTQNSPVCKHMFKVRSVVSEAIAFRLPNCLNC</sequence>
<feature type="domain" description="SWIM-type" evidence="3">
    <location>
        <begin position="86"/>
        <end position="128"/>
    </location>
</feature>
<evidence type="ECO:0000259" key="3">
    <source>
        <dbReference type="PROSITE" id="PS50966"/>
    </source>
</evidence>
<keyword evidence="1" id="KW-0862">Zinc</keyword>
<evidence type="ECO:0000313" key="4">
    <source>
        <dbReference type="EMBL" id="KAK3931281.1"/>
    </source>
</evidence>
<keyword evidence="1" id="KW-0479">Metal-binding</keyword>
<feature type="non-terminal residue" evidence="4">
    <location>
        <position position="141"/>
    </location>
</feature>
<dbReference type="InterPro" id="IPR007527">
    <property type="entry name" value="Znf_SWIM"/>
</dbReference>
<protein>
    <submittedName>
        <fullName evidence="4">Ankyrin repeat domain-containing protein 34B</fullName>
    </submittedName>
</protein>